<proteinExistence type="predicted"/>
<evidence type="ECO:0000313" key="2">
    <source>
        <dbReference type="EMBL" id="NYS25269.1"/>
    </source>
</evidence>
<dbReference type="EMBL" id="JACBXS010000016">
    <property type="protein sequence ID" value="NYS25269.1"/>
    <property type="molecule type" value="Genomic_DNA"/>
</dbReference>
<accession>A0A7Z0HZP1</accession>
<dbReference type="Proteomes" id="UP000529417">
    <property type="component" value="Unassembled WGS sequence"/>
</dbReference>
<gene>
    <name evidence="2" type="ORF">HUK65_09720</name>
</gene>
<dbReference type="Pfam" id="PF20107">
    <property type="entry name" value="DUF6497"/>
    <property type="match status" value="1"/>
</dbReference>
<name>A0A7Z0HZP1_9RHOB</name>
<feature type="chain" id="PRO_5030784207" evidence="1">
    <location>
        <begin position="21"/>
        <end position="129"/>
    </location>
</feature>
<comment type="caution">
    <text evidence="2">The sequence shown here is derived from an EMBL/GenBank/DDBJ whole genome shotgun (WGS) entry which is preliminary data.</text>
</comment>
<reference evidence="2 3" key="1">
    <citation type="journal article" date="2000" name="Arch. Microbiol.">
        <title>Rhodobaca bogoriensis gen. nov. and sp. nov., an alkaliphilic purple nonsulfur bacterium from African Rift Valley soda lakes.</title>
        <authorList>
            <person name="Milford A.D."/>
            <person name="Achenbach L.A."/>
            <person name="Jung D.O."/>
            <person name="Madigan M.T."/>
        </authorList>
    </citation>
    <scope>NUCLEOTIDE SEQUENCE [LARGE SCALE GENOMIC DNA]</scope>
    <source>
        <strain evidence="2 3">2376</strain>
    </source>
</reference>
<feature type="signal peptide" evidence="1">
    <location>
        <begin position="1"/>
        <end position="20"/>
    </location>
</feature>
<sequence length="129" mass="13644">MGLLLAGVLCAAALSGGALAGSVTLPSGQEARLHDSFWEEDSGTLRLRFVVPAVGDDAYARDHDAVFADMESLCAGPGLAMIEDDGNAWDGVTVTMMAMAVEFGHTAPDVVQFFEAFLVQDGNCIWDEF</sequence>
<protein>
    <submittedName>
        <fullName evidence="2">Acetolactate synthase</fullName>
    </submittedName>
</protein>
<organism evidence="2 3">
    <name type="scientific">Rhabdonatronobacter sediminivivens</name>
    <dbReference type="NCBI Taxonomy" id="2743469"/>
    <lineage>
        <taxon>Bacteria</taxon>
        <taxon>Pseudomonadati</taxon>
        <taxon>Pseudomonadota</taxon>
        <taxon>Alphaproteobacteria</taxon>
        <taxon>Rhodobacterales</taxon>
        <taxon>Paracoccaceae</taxon>
        <taxon>Rhabdonatronobacter</taxon>
    </lineage>
</organism>
<keyword evidence="1" id="KW-0732">Signal</keyword>
<keyword evidence="3" id="KW-1185">Reference proteome</keyword>
<evidence type="ECO:0000256" key="1">
    <source>
        <dbReference type="SAM" id="SignalP"/>
    </source>
</evidence>
<evidence type="ECO:0000313" key="3">
    <source>
        <dbReference type="Proteomes" id="UP000529417"/>
    </source>
</evidence>
<dbReference type="InterPro" id="IPR045467">
    <property type="entry name" value="DUF6497"/>
</dbReference>
<dbReference type="AlphaFoldDB" id="A0A7Z0HZP1"/>